<evidence type="ECO:0000256" key="10">
    <source>
        <dbReference type="PIRNR" id="PIRNR017901"/>
    </source>
</evidence>
<comment type="pathway">
    <text evidence="1">Sulfur metabolism; glutathione biosynthesis; glutathione from L-cysteine and L-glutamate: step 1/2.</text>
</comment>
<dbReference type="EC" id="6.3.2.2" evidence="10"/>
<evidence type="ECO:0000256" key="5">
    <source>
        <dbReference type="ARBA" id="ARBA00022684"/>
    </source>
</evidence>
<gene>
    <name evidence="12" type="ORF">H5J25_13285</name>
</gene>
<dbReference type="RefSeq" id="WP_202091722.1">
    <property type="nucleotide sequence ID" value="NZ_CP061035.1"/>
</dbReference>
<dbReference type="EMBL" id="CP061035">
    <property type="protein sequence ID" value="QQV76433.1"/>
    <property type="molecule type" value="Genomic_DNA"/>
</dbReference>
<dbReference type="InterPro" id="IPR035434">
    <property type="entry name" value="GCL_bact_plant"/>
</dbReference>
<comment type="catalytic activity">
    <reaction evidence="10">
        <text>L-cysteine + L-glutamate + ATP = gamma-L-glutamyl-L-cysteine + ADP + phosphate + H(+)</text>
        <dbReference type="Rhea" id="RHEA:13285"/>
        <dbReference type="ChEBI" id="CHEBI:15378"/>
        <dbReference type="ChEBI" id="CHEBI:29985"/>
        <dbReference type="ChEBI" id="CHEBI:30616"/>
        <dbReference type="ChEBI" id="CHEBI:35235"/>
        <dbReference type="ChEBI" id="CHEBI:43474"/>
        <dbReference type="ChEBI" id="CHEBI:58173"/>
        <dbReference type="ChEBI" id="CHEBI:456216"/>
        <dbReference type="EC" id="6.3.2.2"/>
    </reaction>
</comment>
<keyword evidence="5" id="KW-0317">Glutathione biosynthesis</keyword>
<dbReference type="GO" id="GO:0005524">
    <property type="term" value="F:ATP binding"/>
    <property type="evidence" value="ECO:0007669"/>
    <property type="project" value="UniProtKB-UniRule"/>
</dbReference>
<dbReference type="GO" id="GO:0004357">
    <property type="term" value="F:glutamate-cysteine ligase activity"/>
    <property type="evidence" value="ECO:0007669"/>
    <property type="project" value="UniProtKB-UniRule"/>
</dbReference>
<feature type="disulfide bond" evidence="11">
    <location>
        <begin position="114"/>
        <end position="334"/>
    </location>
</feature>
<name>A0A974NTB6_9SPHN</name>
<dbReference type="Pfam" id="PF04107">
    <property type="entry name" value="GCS2"/>
    <property type="match status" value="1"/>
</dbReference>
<evidence type="ECO:0000256" key="3">
    <source>
        <dbReference type="ARBA" id="ARBA00011153"/>
    </source>
</evidence>
<accession>A0A974NTB6</accession>
<evidence type="ECO:0000256" key="11">
    <source>
        <dbReference type="PIRSR" id="PIRSR017901-50"/>
    </source>
</evidence>
<evidence type="ECO:0000256" key="2">
    <source>
        <dbReference type="ARBA" id="ARBA00010253"/>
    </source>
</evidence>
<keyword evidence="13" id="KW-1185">Reference proteome</keyword>
<keyword evidence="6 10" id="KW-0547">Nucleotide-binding</keyword>
<dbReference type="InterPro" id="IPR011556">
    <property type="entry name" value="Glut_cys_lig_pln_type"/>
</dbReference>
<evidence type="ECO:0000256" key="9">
    <source>
        <dbReference type="ARBA" id="ARBA00023157"/>
    </source>
</evidence>
<dbReference type="Proteomes" id="UP000595894">
    <property type="component" value="Chromosome"/>
</dbReference>
<evidence type="ECO:0000256" key="6">
    <source>
        <dbReference type="ARBA" id="ARBA00022741"/>
    </source>
</evidence>
<evidence type="ECO:0000256" key="1">
    <source>
        <dbReference type="ARBA" id="ARBA00005006"/>
    </source>
</evidence>
<dbReference type="SUPFAM" id="SSF55931">
    <property type="entry name" value="Glutamine synthetase/guanido kinase"/>
    <property type="match status" value="1"/>
</dbReference>
<dbReference type="PIRSF" id="PIRSF017901">
    <property type="entry name" value="GCL"/>
    <property type="match status" value="1"/>
</dbReference>
<dbReference type="Gene3D" id="3.30.590.20">
    <property type="match status" value="1"/>
</dbReference>
<dbReference type="PANTHER" id="PTHR34378:SF1">
    <property type="entry name" value="GLUTAMATE--CYSTEINE LIGASE, CHLOROPLASTIC"/>
    <property type="match status" value="1"/>
</dbReference>
<comment type="subunit">
    <text evidence="3">Homodimer or monomer when oxidized or reduced, respectively.</text>
</comment>
<comment type="similarity">
    <text evidence="10">Belongs to the glutamate--cysteine ligase type 2 family. EgtA subfamily.</text>
</comment>
<dbReference type="AlphaFoldDB" id="A0A974NTB6"/>
<sequence>MTTKTVQKTVSPTIESRDQMIESFARGEKPVTDWRIGTEHEKFVYALSDHHAPSYEEKGGIRDLLKALEGYGWKPVIEGGNVIALSGADGSVSLEPAGQFELSGAPLDNLHETCAETGRHLEQIKAIGDKFGIGFLGLGMWPDKTRAELPIMPKGRYAIMLRHMPRVGTMGLDMMLRTCTIQVNLDYETEADMAKKFRVGLALQPLATALFANSPFLEGKPNGLLSYRSHIWSDTDPARTGMLPFVFEDGFGYERYAEYALDAPMYFVYRDGRYIDAAGHSFRDFLKGELSVLPGEKPTMDDWADHLSTAFPEVRLKTFLEMRGADGGPWSRICALPALWVGLLYDNSALNAAWDVVKDWTIEERQALRDSVPKLGLNAPIARGGTLRDIAGEVLDIANAGLTARARFDASGSNETGFLDPLREVVRSGKVPAEVLLEKYHGVWGGDVSKVYDELTF</sequence>
<dbReference type="InterPro" id="IPR006336">
    <property type="entry name" value="GCS2"/>
</dbReference>
<evidence type="ECO:0000313" key="12">
    <source>
        <dbReference type="EMBL" id="QQV76433.1"/>
    </source>
</evidence>
<keyword evidence="4 10" id="KW-0436">Ligase</keyword>
<dbReference type="InterPro" id="IPR014746">
    <property type="entry name" value="Gln_synth/guanido_kin_cat_dom"/>
</dbReference>
<reference evidence="13" key="1">
    <citation type="submission" date="2020-09" db="EMBL/GenBank/DDBJ databases">
        <title>Sphingomonas sp., a new species isolated from pork steak.</title>
        <authorList>
            <person name="Heidler von Heilborn D."/>
        </authorList>
    </citation>
    <scope>NUCLEOTIDE SEQUENCE [LARGE SCALE GENOMIC DNA]</scope>
</reference>
<evidence type="ECO:0000256" key="4">
    <source>
        <dbReference type="ARBA" id="ARBA00022598"/>
    </source>
</evidence>
<keyword evidence="7 10" id="KW-0067">ATP-binding</keyword>
<evidence type="ECO:0000256" key="8">
    <source>
        <dbReference type="ARBA" id="ARBA00022946"/>
    </source>
</evidence>
<dbReference type="GO" id="GO:0006750">
    <property type="term" value="P:glutathione biosynthetic process"/>
    <property type="evidence" value="ECO:0007669"/>
    <property type="project" value="UniProtKB-UniRule"/>
</dbReference>
<comment type="function">
    <text evidence="10">Catalyzes the synthesis of gamma-glutamylcysteine (gamma-GC).</text>
</comment>
<dbReference type="KEGG" id="sari:H5J25_13285"/>
<dbReference type="NCBIfam" id="TIGR01436">
    <property type="entry name" value="glu_cys_lig_pln"/>
    <property type="match status" value="1"/>
</dbReference>
<evidence type="ECO:0000313" key="13">
    <source>
        <dbReference type="Proteomes" id="UP000595894"/>
    </source>
</evidence>
<proteinExistence type="inferred from homology"/>
<keyword evidence="8" id="KW-0809">Transit peptide</keyword>
<evidence type="ECO:0000256" key="7">
    <source>
        <dbReference type="ARBA" id="ARBA00022840"/>
    </source>
</evidence>
<keyword evidence="9 11" id="KW-1015">Disulfide bond</keyword>
<comment type="similarity">
    <text evidence="2">Belongs to the carboxylate-amine ligase family. Glutamate--cysteine ligase type 2 subfamily.</text>
</comment>
<protein>
    <recommendedName>
        <fullName evidence="10">Glutamate--cysteine ligase</fullName>
        <ecNumber evidence="10">6.3.2.2</ecNumber>
    </recommendedName>
</protein>
<organism evidence="12 13">
    <name type="scientific">Sphingomonas aliaeris</name>
    <dbReference type="NCBI Taxonomy" id="2759526"/>
    <lineage>
        <taxon>Bacteria</taxon>
        <taxon>Pseudomonadati</taxon>
        <taxon>Pseudomonadota</taxon>
        <taxon>Alphaproteobacteria</taxon>
        <taxon>Sphingomonadales</taxon>
        <taxon>Sphingomonadaceae</taxon>
        <taxon>Sphingomonas</taxon>
    </lineage>
</organism>
<dbReference type="PANTHER" id="PTHR34378">
    <property type="entry name" value="GLUTAMATE--CYSTEINE LIGASE, CHLOROPLASTIC"/>
    <property type="match status" value="1"/>
</dbReference>